<dbReference type="KEGG" id="bmiy:RJ61_01075"/>
<sequence>MNNYIIFEGLIERESLNFLKLGFRILFFGLPINKVSKLKYEKFFEIRKFFVDYGFSKEDYKY</sequence>
<dbReference type="RefSeq" id="WP_043867800.1">
    <property type="nucleotide sequence ID" value="NZ_CP010308.1"/>
</dbReference>
<proteinExistence type="predicted"/>
<name>A0AAQ2X111_9SPIR</name>
<reference evidence="1" key="1">
    <citation type="submission" date="2022-12" db="EMBL/GenBank/DDBJ databases">
        <title>B. miyamotoi WGS.</title>
        <authorList>
            <person name="Kuleshov K.V."/>
            <person name="Hoornstra D."/>
            <person name="Hovius J.W."/>
            <person name="Platonov A.E."/>
            <person name="Telford S.R. III."/>
        </authorList>
    </citation>
    <scope>NUCLEOTIDE SEQUENCE</scope>
    <source>
        <strain evidence="1">410</strain>
    </source>
</reference>
<evidence type="ECO:0000313" key="2">
    <source>
        <dbReference type="Proteomes" id="UP001164544"/>
    </source>
</evidence>
<gene>
    <name evidence="1" type="ORF">O5398_03190</name>
</gene>
<dbReference type="Proteomes" id="UP001164544">
    <property type="component" value="Chromosome"/>
</dbReference>
<organism evidence="1 2">
    <name type="scientific">Borrelia miyamotoi</name>
    <dbReference type="NCBI Taxonomy" id="47466"/>
    <lineage>
        <taxon>Bacteria</taxon>
        <taxon>Pseudomonadati</taxon>
        <taxon>Spirochaetota</taxon>
        <taxon>Spirochaetia</taxon>
        <taxon>Spirochaetales</taxon>
        <taxon>Borreliaceae</taxon>
        <taxon>Borrelia</taxon>
    </lineage>
</organism>
<protein>
    <submittedName>
        <fullName evidence="1">Uncharacterized protein</fullName>
    </submittedName>
</protein>
<evidence type="ECO:0000313" key="1">
    <source>
        <dbReference type="EMBL" id="WAZ91118.1"/>
    </source>
</evidence>
<accession>A0AAQ2X111</accession>
<dbReference type="EMBL" id="CP114637">
    <property type="protein sequence ID" value="WAZ91118.1"/>
    <property type="molecule type" value="Genomic_DNA"/>
</dbReference>
<dbReference type="AlphaFoldDB" id="A0AAQ2X111"/>